<proteinExistence type="predicted"/>
<comment type="caution">
    <text evidence="1">The sequence shown here is derived from an EMBL/GenBank/DDBJ whole genome shotgun (WGS) entry which is preliminary data.</text>
</comment>
<evidence type="ECO:0000313" key="2">
    <source>
        <dbReference type="Proteomes" id="UP000494245"/>
    </source>
</evidence>
<evidence type="ECO:0008006" key="3">
    <source>
        <dbReference type="Google" id="ProtNLM"/>
    </source>
</evidence>
<organism evidence="1 2">
    <name type="scientific">Fundidesulfovibrio magnetotacticus</name>
    <dbReference type="NCBI Taxonomy" id="2730080"/>
    <lineage>
        <taxon>Bacteria</taxon>
        <taxon>Pseudomonadati</taxon>
        <taxon>Thermodesulfobacteriota</taxon>
        <taxon>Desulfovibrionia</taxon>
        <taxon>Desulfovibrionales</taxon>
        <taxon>Desulfovibrionaceae</taxon>
        <taxon>Fundidesulfovibrio</taxon>
    </lineage>
</organism>
<keyword evidence="2" id="KW-1185">Reference proteome</keyword>
<sequence length="353" mass="40299">MSRDEYAEYMEEQDRRALDTVYESFTEFKHAPASGKYYNMSEHGFRHVSNQGPWPLDPANFNIFIYGGSTTIHPGADSHSVASYLQGLLSEKLEKNVCVYNFGRSAYFSTQEKILHSTLLLKGHRPDLAIFFHGLNDFYFYDRQPVTRGCFHLALLEKNRIAREMLNNAQAASPQWGALRKFFTTLPLFRLASLMLSYYENISSTGESHCDNVKNSAATNRMIVDELLHNHQEIRAVSTVFGVKVSFFIQPVPTYGYDLQYHEPFRMLKHSGGFMGQDRAGDGYPMLLNELASVEHSFDDVFSLADIQRDIKRNIYVDHCHYTAWFASVIAGHMSDRLIASGIVNPSWQAAEK</sequence>
<reference evidence="1 2" key="2">
    <citation type="submission" date="2020-05" db="EMBL/GenBank/DDBJ databases">
        <title>Draft genome sequence of Desulfovibrio sp. strainFSS-1.</title>
        <authorList>
            <person name="Shimoshige H."/>
            <person name="Kobayashi H."/>
            <person name="Maekawa T."/>
        </authorList>
    </citation>
    <scope>NUCLEOTIDE SEQUENCE [LARGE SCALE GENOMIC DNA]</scope>
    <source>
        <strain evidence="1 2">SIID29052-01</strain>
    </source>
</reference>
<dbReference type="GO" id="GO:0016788">
    <property type="term" value="F:hydrolase activity, acting on ester bonds"/>
    <property type="evidence" value="ECO:0007669"/>
    <property type="project" value="UniProtKB-ARBA"/>
</dbReference>
<dbReference type="Gene3D" id="3.40.50.1110">
    <property type="entry name" value="SGNH hydrolase"/>
    <property type="match status" value="1"/>
</dbReference>
<dbReference type="SUPFAM" id="SSF52266">
    <property type="entry name" value="SGNH hydrolase"/>
    <property type="match status" value="1"/>
</dbReference>
<protein>
    <recommendedName>
        <fullName evidence="3">SGNH hydrolase-type esterase domain-containing protein</fullName>
    </recommendedName>
</protein>
<dbReference type="Proteomes" id="UP000494245">
    <property type="component" value="Unassembled WGS sequence"/>
</dbReference>
<evidence type="ECO:0000313" key="1">
    <source>
        <dbReference type="EMBL" id="GFK92593.1"/>
    </source>
</evidence>
<dbReference type="AlphaFoldDB" id="A0A6V8LIP7"/>
<reference evidence="1 2" key="1">
    <citation type="submission" date="2020-04" db="EMBL/GenBank/DDBJ databases">
        <authorList>
            <consortium name="Desulfovibrio sp. FSS-1 genome sequencing consortium"/>
            <person name="Shimoshige H."/>
            <person name="Kobayashi H."/>
            <person name="Maekawa T."/>
        </authorList>
    </citation>
    <scope>NUCLEOTIDE SEQUENCE [LARGE SCALE GENOMIC DNA]</scope>
    <source>
        <strain evidence="1 2">SIID29052-01</strain>
    </source>
</reference>
<gene>
    <name evidence="1" type="ORF">NNJEOMEG_00418</name>
</gene>
<name>A0A6V8LIP7_9BACT</name>
<dbReference type="EMBL" id="BLTE01000001">
    <property type="protein sequence ID" value="GFK92593.1"/>
    <property type="molecule type" value="Genomic_DNA"/>
</dbReference>
<dbReference type="InterPro" id="IPR036514">
    <property type="entry name" value="SGNH_hydro_sf"/>
</dbReference>
<accession>A0A6V8LIP7</accession>